<evidence type="ECO:0008006" key="4">
    <source>
        <dbReference type="Google" id="ProtNLM"/>
    </source>
</evidence>
<evidence type="ECO:0000313" key="3">
    <source>
        <dbReference type="Proteomes" id="UP000179807"/>
    </source>
</evidence>
<dbReference type="AlphaFoldDB" id="A0A1J4JEB8"/>
<evidence type="ECO:0000313" key="2">
    <source>
        <dbReference type="EMBL" id="OHS96639.1"/>
    </source>
</evidence>
<evidence type="ECO:0000256" key="1">
    <source>
        <dbReference type="SAM" id="Phobius"/>
    </source>
</evidence>
<protein>
    <recommendedName>
        <fullName evidence="4">EF-hand domain-containing protein</fullName>
    </recommendedName>
</protein>
<dbReference type="Proteomes" id="UP000179807">
    <property type="component" value="Unassembled WGS sequence"/>
</dbReference>
<proteinExistence type="predicted"/>
<keyword evidence="1" id="KW-1133">Transmembrane helix</keyword>
<gene>
    <name evidence="2" type="ORF">TRFO_37135</name>
</gene>
<dbReference type="InterPro" id="IPR011992">
    <property type="entry name" value="EF-hand-dom_pair"/>
</dbReference>
<organism evidence="2 3">
    <name type="scientific">Tritrichomonas foetus</name>
    <dbReference type="NCBI Taxonomy" id="1144522"/>
    <lineage>
        <taxon>Eukaryota</taxon>
        <taxon>Metamonada</taxon>
        <taxon>Parabasalia</taxon>
        <taxon>Tritrichomonadida</taxon>
        <taxon>Tritrichomonadidae</taxon>
        <taxon>Tritrichomonas</taxon>
    </lineage>
</organism>
<dbReference type="OrthoDB" id="10544122at2759"/>
<dbReference type="VEuPathDB" id="TrichDB:TRFO_37135"/>
<name>A0A1J4JEB8_9EUKA</name>
<reference evidence="2" key="1">
    <citation type="submission" date="2016-10" db="EMBL/GenBank/DDBJ databases">
        <authorList>
            <person name="Benchimol M."/>
            <person name="Almeida L.G."/>
            <person name="Vasconcelos A.T."/>
            <person name="Perreira-Neves A."/>
            <person name="Rosa I.A."/>
            <person name="Tasca T."/>
            <person name="Bogo M.R."/>
            <person name="de Souza W."/>
        </authorList>
    </citation>
    <scope>NUCLEOTIDE SEQUENCE [LARGE SCALE GENOMIC DNA]</scope>
    <source>
        <strain evidence="2">K</strain>
    </source>
</reference>
<dbReference type="RefSeq" id="XP_068349776.1">
    <property type="nucleotide sequence ID" value="XM_068511246.1"/>
</dbReference>
<accession>A0A1J4JEB8</accession>
<sequence length="378" mass="43836">MFDIPNSFSVRCQTPDYKSKFLSVCHKLYHGRADSENNLIYYIYAQKITYQFHFDDSDQDSTIPILHICDEENLIPHGTVKDRLCLQFCVCGDASSNRKPKEDKFMVTLYHNDITLATVQSTINYFLMLNECFPYQLHLRQELSEECTILLKRLFRSLDVNFSRRISLQSLSELNFQIFGVHLSDDDLSSIFQVLHEGDEPAFVDTVKTMTISSDEFLKIMEHLQMTGYGHTVYKFMFSSDYYLYLNPNNTYEIQGKIIELNTPAQNFITSLYSDFPDQPTREQLIELFLPNGGAPARLTNLRMVREADWLDMWNNWFRSEPNEVARHLLAFGFPSKMIQEAFTIEPEQTVAPVAVTAAGLTAIAFGLGFLLMQFRRR</sequence>
<keyword evidence="1" id="KW-0812">Transmembrane</keyword>
<keyword evidence="1" id="KW-0472">Membrane</keyword>
<keyword evidence="3" id="KW-1185">Reference proteome</keyword>
<comment type="caution">
    <text evidence="2">The sequence shown here is derived from an EMBL/GenBank/DDBJ whole genome shotgun (WGS) entry which is preliminary data.</text>
</comment>
<dbReference type="SUPFAM" id="SSF47473">
    <property type="entry name" value="EF-hand"/>
    <property type="match status" value="1"/>
</dbReference>
<feature type="transmembrane region" description="Helical" evidence="1">
    <location>
        <begin position="351"/>
        <end position="373"/>
    </location>
</feature>
<dbReference type="Gene3D" id="1.10.238.10">
    <property type="entry name" value="EF-hand"/>
    <property type="match status" value="1"/>
</dbReference>
<dbReference type="GeneID" id="94845950"/>
<dbReference type="EMBL" id="MLAK01001161">
    <property type="protein sequence ID" value="OHS96639.1"/>
    <property type="molecule type" value="Genomic_DNA"/>
</dbReference>